<feature type="repeat" description="ANK" evidence="1">
    <location>
        <begin position="1728"/>
        <end position="1760"/>
    </location>
</feature>
<feature type="repeat" description="ANK" evidence="1">
    <location>
        <begin position="1662"/>
        <end position="1694"/>
    </location>
</feature>
<evidence type="ECO:0000313" key="7">
    <source>
        <dbReference type="Proteomes" id="UP001281614"/>
    </source>
</evidence>
<dbReference type="PROSITE" id="PS50088">
    <property type="entry name" value="ANK_REPEAT"/>
    <property type="match status" value="12"/>
</dbReference>
<feature type="repeat" description="ANK" evidence="1">
    <location>
        <begin position="774"/>
        <end position="806"/>
    </location>
</feature>
<evidence type="ECO:0000256" key="2">
    <source>
        <dbReference type="SAM" id="Coils"/>
    </source>
</evidence>
<proteinExistence type="predicted"/>
<feature type="domain" description="DUF8212" evidence="5">
    <location>
        <begin position="184"/>
        <end position="218"/>
    </location>
</feature>
<reference evidence="6" key="1">
    <citation type="submission" date="2023-02" db="EMBL/GenBank/DDBJ databases">
        <title>Colletotrichum kahawae CIFC_Que2 genome sequencing and assembly.</title>
        <authorList>
            <person name="Baroncelli R."/>
        </authorList>
    </citation>
    <scope>NUCLEOTIDE SEQUENCE</scope>
    <source>
        <strain evidence="6">CIFC_Que2</strain>
    </source>
</reference>
<feature type="repeat" description="ANK" evidence="1">
    <location>
        <begin position="1761"/>
        <end position="1793"/>
    </location>
</feature>
<keyword evidence="1" id="KW-0040">ANK repeat</keyword>
<dbReference type="Pfam" id="PF26640">
    <property type="entry name" value="DUF8212"/>
    <property type="match status" value="2"/>
</dbReference>
<dbReference type="Pfam" id="PF00023">
    <property type="entry name" value="Ank"/>
    <property type="match status" value="2"/>
</dbReference>
<dbReference type="PRINTS" id="PR01415">
    <property type="entry name" value="ANKYRIN"/>
</dbReference>
<feature type="repeat" description="ANK" evidence="1">
    <location>
        <begin position="1827"/>
        <end position="1859"/>
    </location>
</feature>
<dbReference type="SMART" id="SM00248">
    <property type="entry name" value="ANK"/>
    <property type="match status" value="15"/>
</dbReference>
<feature type="coiled-coil region" evidence="2">
    <location>
        <begin position="1462"/>
        <end position="1503"/>
    </location>
</feature>
<evidence type="ECO:0000256" key="3">
    <source>
        <dbReference type="SAM" id="MobiDB-lite"/>
    </source>
</evidence>
<comment type="caution">
    <text evidence="6">The sequence shown here is derived from an EMBL/GenBank/DDBJ whole genome shotgun (WGS) entry which is preliminary data.</text>
</comment>
<dbReference type="PROSITE" id="PS50297">
    <property type="entry name" value="ANK_REP_REGION"/>
    <property type="match status" value="12"/>
</dbReference>
<dbReference type="InterPro" id="IPR058525">
    <property type="entry name" value="DUF8212"/>
</dbReference>
<evidence type="ECO:0000256" key="1">
    <source>
        <dbReference type="PROSITE-ProRule" id="PRU00023"/>
    </source>
</evidence>
<dbReference type="InterPro" id="IPR010730">
    <property type="entry name" value="HET"/>
</dbReference>
<feature type="repeat" description="ANK" evidence="1">
    <location>
        <begin position="741"/>
        <end position="773"/>
    </location>
</feature>
<feature type="compositionally biased region" description="Basic residues" evidence="3">
    <location>
        <begin position="1909"/>
        <end position="1923"/>
    </location>
</feature>
<dbReference type="Gene3D" id="1.25.40.20">
    <property type="entry name" value="Ankyrin repeat-containing domain"/>
    <property type="match status" value="2"/>
</dbReference>
<evidence type="ECO:0000259" key="4">
    <source>
        <dbReference type="Pfam" id="PF06985"/>
    </source>
</evidence>
<feature type="repeat" description="ANK" evidence="1">
    <location>
        <begin position="708"/>
        <end position="740"/>
    </location>
</feature>
<dbReference type="Proteomes" id="UP001281614">
    <property type="component" value="Unassembled WGS sequence"/>
</dbReference>
<evidence type="ECO:0000259" key="5">
    <source>
        <dbReference type="Pfam" id="PF26640"/>
    </source>
</evidence>
<dbReference type="Pfam" id="PF12796">
    <property type="entry name" value="Ank_2"/>
    <property type="match status" value="4"/>
</dbReference>
<keyword evidence="6" id="KW-0689">Ribosomal protein</keyword>
<feature type="repeat" description="ANK" evidence="1">
    <location>
        <begin position="1695"/>
        <end position="1727"/>
    </location>
</feature>
<feature type="domain" description="Heterokaryon incompatibility" evidence="4">
    <location>
        <begin position="912"/>
        <end position="1002"/>
    </location>
</feature>
<keyword evidence="2" id="KW-0175">Coiled coil</keyword>
<dbReference type="InterPro" id="IPR002110">
    <property type="entry name" value="Ankyrin_rpt"/>
</dbReference>
<feature type="repeat" description="ANK" evidence="1">
    <location>
        <begin position="675"/>
        <end position="707"/>
    </location>
</feature>
<feature type="repeat" description="ANK" evidence="1">
    <location>
        <begin position="1794"/>
        <end position="1826"/>
    </location>
</feature>
<keyword evidence="7" id="KW-1185">Reference proteome</keyword>
<organism evidence="6 7">
    <name type="scientific">Colletotrichum kahawae</name>
    <name type="common">Coffee berry disease fungus</name>
    <dbReference type="NCBI Taxonomy" id="34407"/>
    <lineage>
        <taxon>Eukaryota</taxon>
        <taxon>Fungi</taxon>
        <taxon>Dikarya</taxon>
        <taxon>Ascomycota</taxon>
        <taxon>Pezizomycotina</taxon>
        <taxon>Sordariomycetes</taxon>
        <taxon>Hypocreomycetidae</taxon>
        <taxon>Glomerellales</taxon>
        <taxon>Glomerellaceae</taxon>
        <taxon>Colletotrichum</taxon>
        <taxon>Colletotrichum gloeosporioides species complex</taxon>
    </lineage>
</organism>
<sequence>MRLINIHSRELEEFFGRIPPYAILSHTWGKDDEEISFQDLQQNQTSQRALGQRKLDGLIRQATLDGFSYVWMDTCCIDKANSTELSEAINSMFKWYRQASICYAFLTDVHATEMDIDEDELSQSRWFTRGWTLQELLAPKVMEFYNDDWQSLGNRNSRKLAGLISKVTGIFGVNIPMIYGEGAQAFIRLQEEIIRKIKDDSILAWRPSKRRRMPPSTATSNRFGRSSDCVRPAGSLTCLVPQSMPSTPPAFLRIHQNLRPNDSSSHLKRLGFIFEQQPEVPLEMIEIFPPHHFNLKNAIQTIDVHLGNDTLTGVLMRFRQQGAHRRKDFIVAVKIVVVEMQVQASCYVVTASRDTTLELIARAEEWKQHNPLIPRLLFRQDDSNGSLHLAVKLAEEPPKSLLYTLSLSSRASPPARSIDADIEMKLHQCIVLLPAMFRRDQQIILQITRLVDCLNDEELNSVLNGPPIMPAQQTAIRTAAKSLSQCPRNVTDSTQTEREKIQHIICCLSAQSRRSQFQIIQQLEMIQNTAAPSGKQRTAIWLEAALRIANAALNFYTNTDRHDPRCEPVSAFIYKSFMRAAFRGHVAVMRCILDFARNSIYVKNSGDWAALEAAIAGGNPLGIAWLLKNRGRASERNRLGICGQLPLGLAILKGCNTSLRLLLRHGACPEMRSEGGWTSLAIASAEGNLKAAQILLEHGARLDPLDKRFQTPLSLAAGNGHQDVVQLLIHYKANVEARDTAQCSPLTHAAHRGHTQVARMLLDHGAEIDSRASSQRTPLLHAIINGHEETAEFLVQRRANIEANDQHGMTALMYAAHGALVKTVALLVDRGAHVGRTDANGQNALSYANIKSVDNSRRGFNMNGVSAKASEGNENERVLLIVPDESVVPSTMRLINVNTGALEQFHRDPPSYAILSHTWAPDEEELLYDDMIKGETSKSGIGKVKLDGCCKKAKEDGLDYVWIDTCCINRANATELGEAINSMFRWYQASQTCYAYLVDVDEGHRNFHDVFRASRWFQRGWTLQELLAPKDVVFYDKCWQHSGSKHQLAGIVEEVTGIPRPFLTGLAGLPSASVAQRMSWAAKRTTTREEDIAYCLLGIFNVMIPMIYGEGKQAFTRLQEQIMKKTPDDSILAWGLATDSTPCAEEENGGMNKFEGILAVSPAAFQDSGMIVFGGTLNATGILGGFLHAKLGVHTAPDGQTFGLLKCRPRDSTQKVVGVPLCRVNPGEDSDEYLRPQGRKASLLFTSSTKTSNATPKAMRILESLQFDDRIAFDRRHGFCIEEPSNGKLFLVDVYPQERWEKESSFILTGADFSRDAIQQTWLKFRHTESLSDDFVIALELEIRDSQSKAQCHVMTASRQTTLGELATEPSITKYVFGKIGAHTEHFNLETKLTQEQFGSQPIFMVRMYSMDFPLGVTVDASLELQLIDRGVQLKRILKEDKHMRPDLWKLPGSICEKKAAVDKTTAQLKAVQEELDRLQHTKDELLIDLKSNEKELDSLLGKNQAVIEREKEIFEFVSSAGALPSHCGSDRASHWFQGIAEYLLSSAPVTQTSIIEMPDIFQRAFMQNVAYGNLAAMRFLAEIHTNLACETTTRIGTLSVAVAQGDRSAASWLIDQGIAIDAEEGDGHTPLSRATYSRDEGAVEWLLNRGASSDAASSGNHQRTPLVTAACENDFRICQLLIDRGANVNSKDELGLTALAFAAKSGSLTIANLLIEAGADVDPADIYSRTPLGWAARQGHNPVVQMLLEHLVNMETANKIDGTPLMQAVINGHETTAKLLLEKGANANAQDKDGLTSLFIAIRRHQTSLVRILIDHGADIDVKSNDGMNPLYYAIRQRHKDSVRLLVDRGADTSKINKLAPPLQYAKDLIADEDAAGNPEVDGVGQVAILKSIAKILEKSMKQGKTVKSGKHASTKSTRHAN</sequence>
<keyword evidence="6" id="KW-0687">Ribonucleoprotein</keyword>
<dbReference type="GO" id="GO:0005840">
    <property type="term" value="C:ribosome"/>
    <property type="evidence" value="ECO:0007669"/>
    <property type="project" value="UniProtKB-KW"/>
</dbReference>
<name>A0AAD9Y6E3_COLKA</name>
<feature type="domain" description="DUF8212" evidence="5">
    <location>
        <begin position="1113"/>
        <end position="1148"/>
    </location>
</feature>
<dbReference type="InterPro" id="IPR036770">
    <property type="entry name" value="Ankyrin_rpt-contain_sf"/>
</dbReference>
<feature type="domain" description="Heterokaryon incompatibility" evidence="4">
    <location>
        <begin position="21"/>
        <end position="113"/>
    </location>
</feature>
<dbReference type="SUPFAM" id="SSF48403">
    <property type="entry name" value="Ankyrin repeat"/>
    <property type="match status" value="2"/>
</dbReference>
<dbReference type="PANTHER" id="PTHR10622">
    <property type="entry name" value="HET DOMAIN-CONTAINING PROTEIN"/>
    <property type="match status" value="1"/>
</dbReference>
<protein>
    <submittedName>
        <fullName evidence="6">37s ribosomal protein rsm22</fullName>
    </submittedName>
</protein>
<feature type="region of interest" description="Disordered" evidence="3">
    <location>
        <begin position="1904"/>
        <end position="1923"/>
    </location>
</feature>
<gene>
    <name evidence="6" type="ORF">CKAH01_07506</name>
</gene>
<dbReference type="EMBL" id="VYYT01000389">
    <property type="protein sequence ID" value="KAK2738128.1"/>
    <property type="molecule type" value="Genomic_DNA"/>
</dbReference>
<dbReference type="Pfam" id="PF06985">
    <property type="entry name" value="HET"/>
    <property type="match status" value="2"/>
</dbReference>
<feature type="repeat" description="ANK" evidence="1">
    <location>
        <begin position="1627"/>
        <end position="1659"/>
    </location>
</feature>
<evidence type="ECO:0000313" key="6">
    <source>
        <dbReference type="EMBL" id="KAK2738128.1"/>
    </source>
</evidence>
<dbReference type="PANTHER" id="PTHR10622:SF10">
    <property type="entry name" value="HET DOMAIN-CONTAINING PROTEIN"/>
    <property type="match status" value="1"/>
</dbReference>
<feature type="repeat" description="ANK" evidence="1">
    <location>
        <begin position="807"/>
        <end position="839"/>
    </location>
</feature>
<accession>A0AAD9Y6E3</accession>